<gene>
    <name evidence="1" type="ORF">FIBSPDRAFT_929008</name>
</gene>
<proteinExistence type="predicted"/>
<dbReference type="Pfam" id="PF00106">
    <property type="entry name" value="adh_short"/>
    <property type="match status" value="1"/>
</dbReference>
<evidence type="ECO:0000313" key="1">
    <source>
        <dbReference type="EMBL" id="KZP25768.1"/>
    </source>
</evidence>
<dbReference type="AlphaFoldDB" id="A0A166P6N2"/>
<keyword evidence="2" id="KW-1185">Reference proteome</keyword>
<name>A0A166P6N2_9AGAM</name>
<dbReference type="Gene3D" id="3.40.50.720">
    <property type="entry name" value="NAD(P)-binding Rossmann-like Domain"/>
    <property type="match status" value="1"/>
</dbReference>
<dbReference type="STRING" id="436010.A0A166P6N2"/>
<dbReference type="InterPro" id="IPR002347">
    <property type="entry name" value="SDR_fam"/>
</dbReference>
<dbReference type="InterPro" id="IPR036291">
    <property type="entry name" value="NAD(P)-bd_dom_sf"/>
</dbReference>
<dbReference type="PANTHER" id="PTHR43431">
    <property type="entry name" value="OXIDOREDUCTASE, SHORT CHAIN DEHYDROGENASE/REDUCTASE FAMILY (AFU_ORTHOLOGUE AFUA_5G14000)"/>
    <property type="match status" value="1"/>
</dbReference>
<dbReference type="OrthoDB" id="5399006at2759"/>
<dbReference type="Proteomes" id="UP000076532">
    <property type="component" value="Unassembled WGS sequence"/>
</dbReference>
<reference evidence="1 2" key="1">
    <citation type="journal article" date="2016" name="Mol. Biol. Evol.">
        <title>Comparative Genomics of Early-Diverging Mushroom-Forming Fungi Provides Insights into the Origins of Lignocellulose Decay Capabilities.</title>
        <authorList>
            <person name="Nagy L.G."/>
            <person name="Riley R."/>
            <person name="Tritt A."/>
            <person name="Adam C."/>
            <person name="Daum C."/>
            <person name="Floudas D."/>
            <person name="Sun H."/>
            <person name="Yadav J.S."/>
            <person name="Pangilinan J."/>
            <person name="Larsson K.H."/>
            <person name="Matsuura K."/>
            <person name="Barry K."/>
            <person name="Labutti K."/>
            <person name="Kuo R."/>
            <person name="Ohm R.A."/>
            <person name="Bhattacharya S.S."/>
            <person name="Shirouzu T."/>
            <person name="Yoshinaga Y."/>
            <person name="Martin F.M."/>
            <person name="Grigoriev I.V."/>
            <person name="Hibbett D.S."/>
        </authorList>
    </citation>
    <scope>NUCLEOTIDE SEQUENCE [LARGE SCALE GENOMIC DNA]</scope>
    <source>
        <strain evidence="1 2">CBS 109695</strain>
    </source>
</reference>
<dbReference type="SUPFAM" id="SSF51735">
    <property type="entry name" value="NAD(P)-binding Rossmann-fold domains"/>
    <property type="match status" value="1"/>
</dbReference>
<accession>A0A166P6N2</accession>
<organism evidence="1 2">
    <name type="scientific">Athelia psychrophila</name>
    <dbReference type="NCBI Taxonomy" id="1759441"/>
    <lineage>
        <taxon>Eukaryota</taxon>
        <taxon>Fungi</taxon>
        <taxon>Dikarya</taxon>
        <taxon>Basidiomycota</taxon>
        <taxon>Agaricomycotina</taxon>
        <taxon>Agaricomycetes</taxon>
        <taxon>Agaricomycetidae</taxon>
        <taxon>Atheliales</taxon>
        <taxon>Atheliaceae</taxon>
        <taxon>Athelia</taxon>
    </lineage>
</organism>
<dbReference type="EMBL" id="KV417518">
    <property type="protein sequence ID" value="KZP25768.1"/>
    <property type="molecule type" value="Genomic_DNA"/>
</dbReference>
<sequence>MSTRPIFVVAGVGNGSGTGAATARIFAKAGYNVALIARNGDFLKTFADDIKADGGEAHAFPIESYAGPSIQDAFAAIKTQWPSSPLRVALFNTAYGAWKPFMQVTQKEIQESVDTNIVAAFAFAHEVIAAFQAFDPDQGSGTRGTLLFTGAGSSLKTSDTNAVLAAGKTGVRALAMGLAKEFGKDDIHVAHVIIDGTIVTDRTRQAFPAEKLENLNTRLSPSSIGNSYMYLVNQDKSAWTWELDLRPAHEQW</sequence>
<protein>
    <submittedName>
        <fullName evidence="1">NAD(P)-binding protein</fullName>
    </submittedName>
</protein>
<dbReference type="PANTHER" id="PTHR43431:SF7">
    <property type="entry name" value="OXIDOREDUCTASE, SHORT CHAIN DEHYDROGENASE_REDUCTASE FAMILY (AFU_ORTHOLOGUE AFUA_5G14000)"/>
    <property type="match status" value="1"/>
</dbReference>
<evidence type="ECO:0000313" key="2">
    <source>
        <dbReference type="Proteomes" id="UP000076532"/>
    </source>
</evidence>